<proteinExistence type="predicted"/>
<dbReference type="Gene3D" id="1.10.443.10">
    <property type="entry name" value="Intergrase catalytic core"/>
    <property type="match status" value="1"/>
</dbReference>
<dbReference type="InterPro" id="IPR011010">
    <property type="entry name" value="DNA_brk_join_enz"/>
</dbReference>
<dbReference type="Proteomes" id="UP001565236">
    <property type="component" value="Unassembled WGS sequence"/>
</dbReference>
<sequence length="58" mass="7034">MDKRQLVFTGRDNKMITAQTIRYWFDIAIVRDDTLPRITIHGFRHTQRYLVASSWCKY</sequence>
<protein>
    <recommendedName>
        <fullName evidence="4">Tyr recombinase domain-containing protein</fullName>
    </recommendedName>
</protein>
<dbReference type="SUPFAM" id="SSF56349">
    <property type="entry name" value="DNA breaking-rejoining enzymes"/>
    <property type="match status" value="1"/>
</dbReference>
<dbReference type="InterPro" id="IPR013762">
    <property type="entry name" value="Integrase-like_cat_sf"/>
</dbReference>
<comment type="caution">
    <text evidence="2">The sequence shown here is derived from an EMBL/GenBank/DDBJ whole genome shotgun (WGS) entry which is preliminary data.</text>
</comment>
<evidence type="ECO:0008006" key="4">
    <source>
        <dbReference type="Google" id="ProtNLM"/>
    </source>
</evidence>
<keyword evidence="3" id="KW-1185">Reference proteome</keyword>
<evidence type="ECO:0000313" key="2">
    <source>
        <dbReference type="EMBL" id="MEY8661553.1"/>
    </source>
</evidence>
<organism evidence="2 3">
    <name type="scientific">Ligilactobacillus faecis</name>
    <dbReference type="NCBI Taxonomy" id="762833"/>
    <lineage>
        <taxon>Bacteria</taxon>
        <taxon>Bacillati</taxon>
        <taxon>Bacillota</taxon>
        <taxon>Bacilli</taxon>
        <taxon>Lactobacillales</taxon>
        <taxon>Lactobacillaceae</taxon>
        <taxon>Ligilactobacillus</taxon>
    </lineage>
</organism>
<gene>
    <name evidence="2" type="ORF">AALT52_01390</name>
</gene>
<evidence type="ECO:0000256" key="1">
    <source>
        <dbReference type="ARBA" id="ARBA00023172"/>
    </source>
</evidence>
<name>A0ABV4DN35_9LACO</name>
<dbReference type="RefSeq" id="WP_369940385.1">
    <property type="nucleotide sequence ID" value="NZ_JBCLUF010000003.1"/>
</dbReference>
<accession>A0ABV4DN35</accession>
<keyword evidence="1" id="KW-0233">DNA recombination</keyword>
<reference evidence="2 3" key="1">
    <citation type="submission" date="2024-03" db="EMBL/GenBank/DDBJ databases">
        <title>Mouse gut bacterial collection (mGBC) of GemPharmatech.</title>
        <authorList>
            <person name="He Y."/>
            <person name="Dong L."/>
            <person name="Wu D."/>
            <person name="Gao X."/>
            <person name="Lin Z."/>
        </authorList>
    </citation>
    <scope>NUCLEOTIDE SEQUENCE [LARGE SCALE GENOMIC DNA]</scope>
    <source>
        <strain evidence="2 3">15-30</strain>
    </source>
</reference>
<evidence type="ECO:0000313" key="3">
    <source>
        <dbReference type="Proteomes" id="UP001565236"/>
    </source>
</evidence>
<dbReference type="EMBL" id="JBCLUF010000003">
    <property type="protein sequence ID" value="MEY8661553.1"/>
    <property type="molecule type" value="Genomic_DNA"/>
</dbReference>